<reference evidence="1" key="1">
    <citation type="submission" date="2021-05" db="EMBL/GenBank/DDBJ databases">
        <authorList>
            <person name="Pietrasiak N."/>
            <person name="Ward R."/>
            <person name="Stajich J.E."/>
            <person name="Kurbessoian T."/>
        </authorList>
    </citation>
    <scope>NUCLEOTIDE SEQUENCE</scope>
    <source>
        <strain evidence="1">GSE-TBD4-15B</strain>
    </source>
</reference>
<reference evidence="1" key="2">
    <citation type="journal article" date="2022" name="Microbiol. Resour. Announc.">
        <title>Metagenome Sequencing to Explore Phylogenomics of Terrestrial Cyanobacteria.</title>
        <authorList>
            <person name="Ward R.D."/>
            <person name="Stajich J.E."/>
            <person name="Johansen J.R."/>
            <person name="Huntemann M."/>
            <person name="Clum A."/>
            <person name="Foster B."/>
            <person name="Foster B."/>
            <person name="Roux S."/>
            <person name="Palaniappan K."/>
            <person name="Varghese N."/>
            <person name="Mukherjee S."/>
            <person name="Reddy T.B.K."/>
            <person name="Daum C."/>
            <person name="Copeland A."/>
            <person name="Chen I.A."/>
            <person name="Ivanova N.N."/>
            <person name="Kyrpides N.C."/>
            <person name="Shapiro N."/>
            <person name="Eloe-Fadrosh E.A."/>
            <person name="Pietrasiak N."/>
        </authorList>
    </citation>
    <scope>NUCLEOTIDE SEQUENCE</scope>
    <source>
        <strain evidence="1">GSE-TBD4-15B</strain>
    </source>
</reference>
<dbReference type="EMBL" id="JAHHHV010000071">
    <property type="protein sequence ID" value="MBW4466846.1"/>
    <property type="molecule type" value="Genomic_DNA"/>
</dbReference>
<organism evidence="1 2">
    <name type="scientific">Pegethrix bostrychoides GSE-TBD4-15B</name>
    <dbReference type="NCBI Taxonomy" id="2839662"/>
    <lineage>
        <taxon>Bacteria</taxon>
        <taxon>Bacillati</taxon>
        <taxon>Cyanobacteriota</taxon>
        <taxon>Cyanophyceae</taxon>
        <taxon>Oculatellales</taxon>
        <taxon>Oculatellaceae</taxon>
        <taxon>Pegethrix</taxon>
    </lineage>
</organism>
<gene>
    <name evidence="1" type="ORF">KME07_15590</name>
</gene>
<proteinExistence type="predicted"/>
<dbReference type="AlphaFoldDB" id="A0A951U5U7"/>
<protein>
    <submittedName>
        <fullName evidence="1">Uncharacterized protein</fullName>
    </submittedName>
</protein>
<dbReference type="Proteomes" id="UP000707356">
    <property type="component" value="Unassembled WGS sequence"/>
</dbReference>
<evidence type="ECO:0000313" key="1">
    <source>
        <dbReference type="EMBL" id="MBW4466846.1"/>
    </source>
</evidence>
<sequence length="101" mass="10680">MNSRHRSSLSTAQARRSDAAVVAVAPVPAQWLGRNLDFCLLAFCSCVLAVLCHQSIILPSAQAGSGSQMTVSRVSASQLDFLLKAGLFTSAKSQSDLEEAK</sequence>
<evidence type="ECO:0000313" key="2">
    <source>
        <dbReference type="Proteomes" id="UP000707356"/>
    </source>
</evidence>
<comment type="caution">
    <text evidence="1">The sequence shown here is derived from an EMBL/GenBank/DDBJ whole genome shotgun (WGS) entry which is preliminary data.</text>
</comment>
<accession>A0A951U5U7</accession>
<name>A0A951U5U7_9CYAN</name>